<dbReference type="GO" id="GO:0016779">
    <property type="term" value="F:nucleotidyltransferase activity"/>
    <property type="evidence" value="ECO:0007669"/>
    <property type="project" value="InterPro"/>
</dbReference>
<accession>A0A3Q9KW93</accession>
<protein>
    <submittedName>
        <fullName evidence="3 4">Nucleotidyltransferase</fullName>
    </submittedName>
</protein>
<dbReference type="EMBL" id="CP029078">
    <property type="protein sequence ID" value="QCN87210.1"/>
    <property type="molecule type" value="Genomic_DNA"/>
</dbReference>
<keyword evidence="3" id="KW-0808">Transferase</keyword>
<reference evidence="4 6" key="1">
    <citation type="submission" date="2018-04" db="EMBL/GenBank/DDBJ databases">
        <title>Complete genome sequences of Streptomyces griseoviridis K61 and characterization of antagonistic properties of biological control agents.</title>
        <authorList>
            <person name="Mariita R.M."/>
            <person name="Sello J.K."/>
        </authorList>
    </citation>
    <scope>NUCLEOTIDE SEQUENCE [LARGE SCALE GENOMIC DNA]</scope>
    <source>
        <strain evidence="4 6">K61</strain>
    </source>
</reference>
<evidence type="ECO:0000256" key="1">
    <source>
        <dbReference type="SAM" id="MobiDB-lite"/>
    </source>
</evidence>
<proteinExistence type="predicted"/>
<sequence length="319" mass="34584">MAESPRPPAERAPSGGLDARRGAPEGVRGGVRGLDAQGYIAREGSLARVPDAFRPAVASARDRILDAFGTRLHSAYLYGSVPRGTARVGRSDLDLLVALREEPTDADRETARAVDAAVDREFPQVDGVDTLVHSRARLLSDDETYDLGWFVACLCTPLLGDDLAEYLPRYRPDSRLARGTNSDLATLLPGWRSRVEALETAAATGETGEPGKSGKPEEPEDTDRARRALVRSLSRRLVRTGFTLVMPRWNGWTSDLSEMAEVFGTYYEDRAGEMRAAALLGAEPDGDPAVLRHYVDDLGPWLAAEYARVHGTGTPQGPS</sequence>
<dbReference type="Proteomes" id="UP000501753">
    <property type="component" value="Chromosome"/>
</dbReference>
<feature type="region of interest" description="Disordered" evidence="1">
    <location>
        <begin position="1"/>
        <end position="30"/>
    </location>
</feature>
<dbReference type="OrthoDB" id="3422944at2"/>
<dbReference type="EMBL" id="CP034687">
    <property type="protein sequence ID" value="AZS85930.1"/>
    <property type="molecule type" value="Genomic_DNA"/>
</dbReference>
<dbReference type="Proteomes" id="UP000271291">
    <property type="component" value="Chromosome"/>
</dbReference>
<evidence type="ECO:0000259" key="2">
    <source>
        <dbReference type="Pfam" id="PF01909"/>
    </source>
</evidence>
<feature type="domain" description="Polymerase nucleotidyl transferase" evidence="2">
    <location>
        <begin position="73"/>
        <end position="105"/>
    </location>
</feature>
<gene>
    <name evidence="4" type="ORF">DDJ31_21505</name>
    <name evidence="3" type="ORF">ELQ87_17770</name>
</gene>
<dbReference type="SUPFAM" id="SSF81301">
    <property type="entry name" value="Nucleotidyltransferase"/>
    <property type="match status" value="1"/>
</dbReference>
<reference evidence="3 5" key="2">
    <citation type="submission" date="2018-12" db="EMBL/GenBank/DDBJ databases">
        <title>Streptomyces griseoviridis F1-27 complete genome.</title>
        <authorList>
            <person name="Mariita R.M."/>
            <person name="Sello J.K."/>
        </authorList>
    </citation>
    <scope>NUCLEOTIDE SEQUENCE [LARGE SCALE GENOMIC DNA]</scope>
    <source>
        <strain evidence="3 5">F1-27</strain>
    </source>
</reference>
<dbReference type="KEGG" id="sgd:ELQ87_17770"/>
<feature type="compositionally biased region" description="Basic and acidic residues" evidence="1">
    <location>
        <begin position="212"/>
        <end position="225"/>
    </location>
</feature>
<evidence type="ECO:0000313" key="3">
    <source>
        <dbReference type="EMBL" id="AZS85930.1"/>
    </source>
</evidence>
<name>A0A3Q9KW93_STRGD</name>
<feature type="region of interest" description="Disordered" evidence="1">
    <location>
        <begin position="201"/>
        <end position="225"/>
    </location>
</feature>
<dbReference type="Gene3D" id="3.30.460.10">
    <property type="entry name" value="Beta Polymerase, domain 2"/>
    <property type="match status" value="1"/>
</dbReference>
<evidence type="ECO:0000313" key="5">
    <source>
        <dbReference type="Proteomes" id="UP000271291"/>
    </source>
</evidence>
<dbReference type="AlphaFoldDB" id="A0A3Q9KW93"/>
<evidence type="ECO:0000313" key="6">
    <source>
        <dbReference type="Proteomes" id="UP000501753"/>
    </source>
</evidence>
<dbReference type="Pfam" id="PF01909">
    <property type="entry name" value="NTP_transf_2"/>
    <property type="match status" value="1"/>
</dbReference>
<keyword evidence="6" id="KW-1185">Reference proteome</keyword>
<evidence type="ECO:0000313" key="4">
    <source>
        <dbReference type="EMBL" id="QCN87210.1"/>
    </source>
</evidence>
<dbReference type="CDD" id="cd05403">
    <property type="entry name" value="NT_KNTase_like"/>
    <property type="match status" value="1"/>
</dbReference>
<organism evidence="3 5">
    <name type="scientific">Streptomyces griseoviridis</name>
    <dbReference type="NCBI Taxonomy" id="45398"/>
    <lineage>
        <taxon>Bacteria</taxon>
        <taxon>Bacillati</taxon>
        <taxon>Actinomycetota</taxon>
        <taxon>Actinomycetes</taxon>
        <taxon>Kitasatosporales</taxon>
        <taxon>Streptomycetaceae</taxon>
        <taxon>Streptomyces</taxon>
    </lineage>
</organism>
<dbReference type="InterPro" id="IPR002934">
    <property type="entry name" value="Polymerase_NTP_transf_dom"/>
</dbReference>
<dbReference type="InterPro" id="IPR043519">
    <property type="entry name" value="NT_sf"/>
</dbReference>